<name>A0A848DK22_9PSEU</name>
<sequence>MSTSAAAHLTDEQIEAFGAELDAIRAEVVGSLGEEDAAYIRRVVTVQRGLEAGGRGLLLFSGFPPAWLAGTATLAVAKILENMELGHNILHGQWDWMRDPEIHSTTWEWDHASPAEFWKKSHNFEHHTFTNVRGKDRDLGYAIMRVTPEQPWKPIYLLQPLYNMGLAAIFEWGIAIYDIELEKVAEGTKPWSAARSQIGAIWRKARKQLAKDYVLFPLLSGPNALSTLTANATANLVRNVWSHAVIFCGHFPDGTETFDESRLDGETRGQWYLRQLLGSANLTGGPVFHIMTGNLSHQIEHHLFPDVPSNHYARIAPRVREICERYGLPYTAGSLPKQYGTVLRKLARLALPGGGPAPQAPQPVAPPRPVPTDGIDTVIVRLPAPDRQPARASS</sequence>
<dbReference type="PANTHER" id="PTHR19353:SF84">
    <property type="entry name" value="ACYL-COA DELTA-9-DESATURASE, DESB"/>
    <property type="match status" value="1"/>
</dbReference>
<evidence type="ECO:0000256" key="1">
    <source>
        <dbReference type="SAM" id="MobiDB-lite"/>
    </source>
</evidence>
<feature type="region of interest" description="Disordered" evidence="1">
    <location>
        <begin position="353"/>
        <end position="375"/>
    </location>
</feature>
<gene>
    <name evidence="3" type="ORF">HF519_15110</name>
</gene>
<reference evidence="3 4" key="1">
    <citation type="submission" date="2020-04" db="EMBL/GenBank/DDBJ databases">
        <authorList>
            <person name="Klaysubun C."/>
            <person name="Duangmal K."/>
            <person name="Lipun K."/>
        </authorList>
    </citation>
    <scope>NUCLEOTIDE SEQUENCE [LARGE SCALE GENOMIC DNA]</scope>
    <source>
        <strain evidence="3 4">DSM 45300</strain>
    </source>
</reference>
<dbReference type="GO" id="GO:0016717">
    <property type="term" value="F:oxidoreductase activity, acting on paired donors, with oxidation of a pair of donors resulting in the reduction of molecular oxygen to two molecules of water"/>
    <property type="evidence" value="ECO:0007669"/>
    <property type="project" value="TreeGrafter"/>
</dbReference>
<keyword evidence="4" id="KW-1185">Reference proteome</keyword>
<dbReference type="CDD" id="cd03506">
    <property type="entry name" value="Delta6-FADS-like"/>
    <property type="match status" value="1"/>
</dbReference>
<evidence type="ECO:0000313" key="4">
    <source>
        <dbReference type="Proteomes" id="UP000586918"/>
    </source>
</evidence>
<evidence type="ECO:0000313" key="3">
    <source>
        <dbReference type="EMBL" id="NMH92876.1"/>
    </source>
</evidence>
<protein>
    <submittedName>
        <fullName evidence="3">Acyl-CoA desaturase</fullName>
    </submittedName>
</protein>
<dbReference type="InterPro" id="IPR005804">
    <property type="entry name" value="FA_desaturase_dom"/>
</dbReference>
<dbReference type="Proteomes" id="UP000586918">
    <property type="component" value="Unassembled WGS sequence"/>
</dbReference>
<dbReference type="GO" id="GO:0016020">
    <property type="term" value="C:membrane"/>
    <property type="evidence" value="ECO:0007669"/>
    <property type="project" value="TreeGrafter"/>
</dbReference>
<organism evidence="3 4">
    <name type="scientific">Pseudonocardia bannensis</name>
    <dbReference type="NCBI Taxonomy" id="630973"/>
    <lineage>
        <taxon>Bacteria</taxon>
        <taxon>Bacillati</taxon>
        <taxon>Actinomycetota</taxon>
        <taxon>Actinomycetes</taxon>
        <taxon>Pseudonocardiales</taxon>
        <taxon>Pseudonocardiaceae</taxon>
        <taxon>Pseudonocardia</taxon>
    </lineage>
</organism>
<dbReference type="RefSeq" id="WP_169413581.1">
    <property type="nucleotide sequence ID" value="NZ_JAAXKZ010000050.1"/>
</dbReference>
<proteinExistence type="predicted"/>
<accession>A0A848DK22</accession>
<feature type="domain" description="Fatty acid desaturase" evidence="2">
    <location>
        <begin position="66"/>
        <end position="332"/>
    </location>
</feature>
<dbReference type="EMBL" id="JAAXKZ010000050">
    <property type="protein sequence ID" value="NMH92876.1"/>
    <property type="molecule type" value="Genomic_DNA"/>
</dbReference>
<dbReference type="GO" id="GO:0006629">
    <property type="term" value="P:lipid metabolic process"/>
    <property type="evidence" value="ECO:0007669"/>
    <property type="project" value="InterPro"/>
</dbReference>
<evidence type="ECO:0000259" key="2">
    <source>
        <dbReference type="Pfam" id="PF00487"/>
    </source>
</evidence>
<dbReference type="InterPro" id="IPR012171">
    <property type="entry name" value="Fatty_acid_desaturase"/>
</dbReference>
<dbReference type="PANTHER" id="PTHR19353">
    <property type="entry name" value="FATTY ACID DESATURASE 2"/>
    <property type="match status" value="1"/>
</dbReference>
<dbReference type="Pfam" id="PF00487">
    <property type="entry name" value="FA_desaturase"/>
    <property type="match status" value="1"/>
</dbReference>
<dbReference type="AlphaFoldDB" id="A0A848DK22"/>
<comment type="caution">
    <text evidence="3">The sequence shown here is derived from an EMBL/GenBank/DDBJ whole genome shotgun (WGS) entry which is preliminary data.</text>
</comment>
<feature type="compositionally biased region" description="Pro residues" evidence="1">
    <location>
        <begin position="358"/>
        <end position="370"/>
    </location>
</feature>